<dbReference type="Proteomes" id="UP001163115">
    <property type="component" value="Chromosome"/>
</dbReference>
<gene>
    <name evidence="1" type="ORF">OW255_12090</name>
</gene>
<protein>
    <recommendedName>
        <fullName evidence="3">YqzL-like protein</fullName>
    </recommendedName>
</protein>
<sequence>MIYKLQKGFLCKVYKAIWKRTGKRKEFQNGMEYEKYYEFYTMIEQGYNELSR</sequence>
<evidence type="ECO:0000313" key="2">
    <source>
        <dbReference type="Proteomes" id="UP001163115"/>
    </source>
</evidence>
<dbReference type="EMBL" id="CP113524">
    <property type="protein sequence ID" value="WAJ22318.1"/>
    <property type="molecule type" value="Genomic_DNA"/>
</dbReference>
<organism evidence="1 2">
    <name type="scientific">Lacrimispora xylanolytica</name>
    <dbReference type="NCBI Taxonomy" id="29375"/>
    <lineage>
        <taxon>Bacteria</taxon>
        <taxon>Bacillati</taxon>
        <taxon>Bacillota</taxon>
        <taxon>Clostridia</taxon>
        <taxon>Lachnospirales</taxon>
        <taxon>Lachnospiraceae</taxon>
        <taxon>Lacrimispora</taxon>
    </lineage>
</organism>
<keyword evidence="2" id="KW-1185">Reference proteome</keyword>
<evidence type="ECO:0000313" key="1">
    <source>
        <dbReference type="EMBL" id="WAJ22318.1"/>
    </source>
</evidence>
<name>A0ABY7A9R4_9FIRM</name>
<dbReference type="RefSeq" id="WP_268114227.1">
    <property type="nucleotide sequence ID" value="NZ_CP113524.1"/>
</dbReference>
<reference evidence="1" key="1">
    <citation type="submission" date="2022-11" db="EMBL/GenBank/DDBJ databases">
        <title>Lacrimispora xylanolytica sy1, complete genome.</title>
        <authorList>
            <person name="Choi S."/>
        </authorList>
    </citation>
    <scope>NUCLEOTIDE SEQUENCE</scope>
    <source>
        <strain evidence="1">Sy1</strain>
    </source>
</reference>
<accession>A0ABY7A9R4</accession>
<evidence type="ECO:0008006" key="3">
    <source>
        <dbReference type="Google" id="ProtNLM"/>
    </source>
</evidence>
<proteinExistence type="predicted"/>